<evidence type="ECO:0000256" key="4">
    <source>
        <dbReference type="SAM" id="MobiDB-lite"/>
    </source>
</evidence>
<dbReference type="Proteomes" id="UP000039865">
    <property type="component" value="Unassembled WGS sequence"/>
</dbReference>
<comment type="similarity">
    <text evidence="1">Belongs to the IWS1 family.</text>
</comment>
<dbReference type="PANTHER" id="PTHR46010:SF1">
    <property type="entry name" value="PROTEIN IWS1 HOMOLOG"/>
    <property type="match status" value="1"/>
</dbReference>
<dbReference type="GO" id="GO:0005634">
    <property type="term" value="C:nucleus"/>
    <property type="evidence" value="ECO:0007669"/>
    <property type="project" value="UniProtKB-SubCell"/>
</dbReference>
<dbReference type="OrthoDB" id="21124at2759"/>
<keyword evidence="2" id="KW-0539">Nucleus</keyword>
<dbReference type="InterPro" id="IPR051037">
    <property type="entry name" value="RNAPII_TF_IWS1"/>
</dbReference>
<evidence type="ECO:0000256" key="2">
    <source>
        <dbReference type="PROSITE-ProRule" id="PRU00649"/>
    </source>
</evidence>
<feature type="compositionally biased region" description="Basic residues" evidence="4">
    <location>
        <begin position="74"/>
        <end position="97"/>
    </location>
</feature>
<feature type="compositionally biased region" description="Basic and acidic residues" evidence="4">
    <location>
        <begin position="46"/>
        <end position="62"/>
    </location>
</feature>
<feature type="compositionally biased region" description="Basic and acidic residues" evidence="4">
    <location>
        <begin position="152"/>
        <end position="178"/>
    </location>
</feature>
<dbReference type="InterPro" id="IPR035441">
    <property type="entry name" value="TFIIS/LEDGF_dom_sf"/>
</dbReference>
<evidence type="ECO:0000256" key="1">
    <source>
        <dbReference type="ARBA" id="ARBA00037992"/>
    </source>
</evidence>
<dbReference type="InParanoid" id="A0A078AY13"/>
<gene>
    <name evidence="6" type="primary">Contig6982.g7469</name>
    <name evidence="6" type="ORF">STYLEM_14758</name>
</gene>
<reference evidence="6 7" key="1">
    <citation type="submission" date="2014-06" db="EMBL/GenBank/DDBJ databases">
        <authorList>
            <person name="Swart Estienne"/>
        </authorList>
    </citation>
    <scope>NUCLEOTIDE SEQUENCE [LARGE SCALE GENOMIC DNA]</scope>
    <source>
        <strain evidence="6 7">130c</strain>
    </source>
</reference>
<dbReference type="AlphaFoldDB" id="A0A078AY13"/>
<accession>A0A078AY13</accession>
<evidence type="ECO:0000259" key="5">
    <source>
        <dbReference type="PROSITE" id="PS51319"/>
    </source>
</evidence>
<feature type="region of interest" description="Disordered" evidence="4">
    <location>
        <begin position="420"/>
        <end position="475"/>
    </location>
</feature>
<proteinExistence type="inferred from homology"/>
<dbReference type="InterPro" id="IPR017923">
    <property type="entry name" value="TFIIS_N"/>
</dbReference>
<evidence type="ECO:0000313" key="6">
    <source>
        <dbReference type="EMBL" id="CDW85673.1"/>
    </source>
</evidence>
<keyword evidence="7" id="KW-1185">Reference proteome</keyword>
<evidence type="ECO:0000313" key="7">
    <source>
        <dbReference type="Proteomes" id="UP000039865"/>
    </source>
</evidence>
<evidence type="ECO:0000256" key="3">
    <source>
        <dbReference type="SAM" id="Coils"/>
    </source>
</evidence>
<dbReference type="PROSITE" id="PS51319">
    <property type="entry name" value="TFIIS_N"/>
    <property type="match status" value="1"/>
</dbReference>
<organism evidence="6 7">
    <name type="scientific">Stylonychia lemnae</name>
    <name type="common">Ciliate</name>
    <dbReference type="NCBI Taxonomy" id="5949"/>
    <lineage>
        <taxon>Eukaryota</taxon>
        <taxon>Sar</taxon>
        <taxon>Alveolata</taxon>
        <taxon>Ciliophora</taxon>
        <taxon>Intramacronucleata</taxon>
        <taxon>Spirotrichea</taxon>
        <taxon>Stichotrichia</taxon>
        <taxon>Sporadotrichida</taxon>
        <taxon>Oxytrichidae</taxon>
        <taxon>Stylonychinae</taxon>
        <taxon>Stylonychia</taxon>
    </lineage>
</organism>
<feature type="compositionally biased region" description="Acidic residues" evidence="4">
    <location>
        <begin position="138"/>
        <end position="151"/>
    </location>
</feature>
<name>A0A078AY13_STYLE</name>
<feature type="compositionally biased region" description="Basic and acidic residues" evidence="4">
    <location>
        <begin position="98"/>
        <end position="137"/>
    </location>
</feature>
<dbReference type="SUPFAM" id="SSF47676">
    <property type="entry name" value="Conserved domain common to transcription factors TFIIS, elongin A, CRSP70"/>
    <property type="match status" value="1"/>
</dbReference>
<feature type="domain" description="TFIIS N-terminal" evidence="5">
    <location>
        <begin position="317"/>
        <end position="395"/>
    </location>
</feature>
<protein>
    <submittedName>
        <fullName evidence="6">Protein iws1 homolog</fullName>
    </submittedName>
</protein>
<dbReference type="GO" id="GO:0016973">
    <property type="term" value="P:poly(A)+ mRNA export from nucleus"/>
    <property type="evidence" value="ECO:0007669"/>
    <property type="project" value="TreeGrafter"/>
</dbReference>
<keyword evidence="3" id="KW-0175">Coiled coil</keyword>
<dbReference type="Gene3D" id="1.20.930.10">
    <property type="entry name" value="Conserved domain common to transcription factors TFIIS, elongin A, CRSP70"/>
    <property type="match status" value="1"/>
</dbReference>
<sequence>MSPTNGDLQNIDEEDCNTDHDNQNDSDQVEEVFNFKSEKKRKNKKSSKELREDSLIMVKEESEQNIEQQTERKSKSKKNKKDSKKSKKSKKNKKHRRPVDYEAQVKDESEQDQNIRTKDEDEDNDQKKGSRNRKELEQAEDNNEELEDENEELRRLEEEVRLLQEKEAENNECVDGKQDSSQINGNVQEDQEQAAQQLKKQKIQHHIDLSNQDAITKIEGKKRIEFKNEKGKNKREEKIQRKLEEEMKEQEKLKNLTQAGSSVDNLLRKMQEAVDKDREANRNKKPAISRLVIAQQCYNQLRKMPIQEKFLDQGGCKILADWLDMMPDGTFPNVNLVEGMLNCIDGLRLEVDHLDQSGLGQIIQYYAEGIAKTSLTIQRQAKSIIEKWCRFIYNIKQSYDGDGDHDESYKQYQQRMIKQRKIVKENQDLEKEEEDDDDQEDEDDDTENSNQRKNKNKKYQKNQGINGVPDKLRAGRGFNQSRYGVLLPERMAFDFVRRPERIEDPNIRKKDMECGKSKLKKIMEQLRKTNEQQNIKKTFPLGAGLF</sequence>
<comment type="subcellular location">
    <subcellularLocation>
        <location evidence="2">Nucleus</location>
    </subcellularLocation>
</comment>
<feature type="coiled-coil region" evidence="3">
    <location>
        <begin position="226"/>
        <end position="283"/>
    </location>
</feature>
<feature type="compositionally biased region" description="Acidic residues" evidence="4">
    <location>
        <begin position="430"/>
        <end position="447"/>
    </location>
</feature>
<dbReference type="OMA" id="HTHKDET"/>
<dbReference type="EMBL" id="CCKQ01013950">
    <property type="protein sequence ID" value="CDW85673.1"/>
    <property type="molecule type" value="Genomic_DNA"/>
</dbReference>
<dbReference type="PANTHER" id="PTHR46010">
    <property type="entry name" value="PROTEIN IWS1 HOMOLOG"/>
    <property type="match status" value="1"/>
</dbReference>
<feature type="region of interest" description="Disordered" evidence="4">
    <location>
        <begin position="1"/>
        <end position="200"/>
    </location>
</feature>